<dbReference type="KEGG" id="harc:HARCEL1_00430"/>
<dbReference type="RefSeq" id="WP_108380659.1">
    <property type="nucleotide sequence ID" value="NZ_CP028858.1"/>
</dbReference>
<dbReference type="Gene3D" id="3.40.50.300">
    <property type="entry name" value="P-loop containing nucleotide triphosphate hydrolases"/>
    <property type="match status" value="1"/>
</dbReference>
<evidence type="ECO:0000313" key="1">
    <source>
        <dbReference type="EMBL" id="AWB26290.1"/>
    </source>
</evidence>
<accession>A0A2R4WXP5</accession>
<sequence length="253" mass="26945">MAPTQFEPAHAWVREVAPDGVPVGETTVIAGAGGSGKPLIGFAVVESWLRAGGSVVVVATNSGPEFVVETIDRLYGLDVTGDDQVAFVDFDPEMDPSVTAMESPADGPIRANLLADDVWRASIDRAVARVDGDGPGTLVVASALNLLLFSETYREEAIDTLLDAVERDDDLTRLFAVSTSAFEDEIERIEAAADTVLVSAMDDGRLRLRGESSASVDVSTEFVDVPFSADQIESIKAVSEETRQTLIPTLKDM</sequence>
<evidence type="ECO:0008006" key="3">
    <source>
        <dbReference type="Google" id="ProtNLM"/>
    </source>
</evidence>
<dbReference type="InterPro" id="IPR027417">
    <property type="entry name" value="P-loop_NTPase"/>
</dbReference>
<evidence type="ECO:0000313" key="2">
    <source>
        <dbReference type="Proteomes" id="UP000244727"/>
    </source>
</evidence>
<dbReference type="EMBL" id="CP028858">
    <property type="protein sequence ID" value="AWB26290.1"/>
    <property type="molecule type" value="Genomic_DNA"/>
</dbReference>
<proteinExistence type="predicted"/>
<dbReference type="AlphaFoldDB" id="A0A2R4WXP5"/>
<keyword evidence="2" id="KW-1185">Reference proteome</keyword>
<protein>
    <recommendedName>
        <fullName evidence="3">KaiC-like domain-containing protein</fullName>
    </recommendedName>
</protein>
<reference evidence="1 2" key="1">
    <citation type="submission" date="2018-04" db="EMBL/GenBank/DDBJ databases">
        <title>Halococcoides cellulosivorans gen. nov., sp. nov., an extremely halophilic cellulose-utilizing haloarchaeon from hypersaline lakes.</title>
        <authorList>
            <person name="Sorokin D.Y."/>
            <person name="Toshchakov S.V."/>
            <person name="Samarov N.I."/>
            <person name="Korzhenkov A."/>
            <person name="Kublanov I.V."/>
        </authorList>
    </citation>
    <scope>NUCLEOTIDE SEQUENCE [LARGE SCALE GENOMIC DNA]</scope>
    <source>
        <strain evidence="1 2">HArcel1</strain>
    </source>
</reference>
<dbReference type="GeneID" id="36510927"/>
<dbReference type="SUPFAM" id="SSF52540">
    <property type="entry name" value="P-loop containing nucleoside triphosphate hydrolases"/>
    <property type="match status" value="1"/>
</dbReference>
<name>A0A2R4WXP5_9EURY</name>
<organism evidence="1 2">
    <name type="scientific">Halococcoides cellulosivorans</name>
    <dbReference type="NCBI Taxonomy" id="1679096"/>
    <lineage>
        <taxon>Archaea</taxon>
        <taxon>Methanobacteriati</taxon>
        <taxon>Methanobacteriota</taxon>
        <taxon>Stenosarchaea group</taxon>
        <taxon>Halobacteria</taxon>
        <taxon>Halobacteriales</taxon>
        <taxon>Haloarculaceae</taxon>
        <taxon>Halococcoides</taxon>
    </lineage>
</organism>
<dbReference type="Proteomes" id="UP000244727">
    <property type="component" value="Chromosome"/>
</dbReference>
<gene>
    <name evidence="1" type="ORF">HARCEL1_00430</name>
</gene>